<gene>
    <name evidence="2" type="ORF">GALL_409990</name>
</gene>
<feature type="compositionally biased region" description="Basic and acidic residues" evidence="1">
    <location>
        <begin position="93"/>
        <end position="104"/>
    </location>
</feature>
<protein>
    <submittedName>
        <fullName evidence="2">Uncharacterized protein</fullName>
    </submittedName>
</protein>
<accession>A0A1J5Q200</accession>
<dbReference type="EMBL" id="MLJW01001646">
    <property type="protein sequence ID" value="OIQ77304.1"/>
    <property type="molecule type" value="Genomic_DNA"/>
</dbReference>
<proteinExistence type="predicted"/>
<dbReference type="AlphaFoldDB" id="A0A1J5Q200"/>
<feature type="compositionally biased region" description="Basic and acidic residues" evidence="1">
    <location>
        <begin position="29"/>
        <end position="54"/>
    </location>
</feature>
<feature type="region of interest" description="Disordered" evidence="1">
    <location>
        <begin position="21"/>
        <end position="104"/>
    </location>
</feature>
<evidence type="ECO:0000256" key="1">
    <source>
        <dbReference type="SAM" id="MobiDB-lite"/>
    </source>
</evidence>
<organism evidence="2">
    <name type="scientific">mine drainage metagenome</name>
    <dbReference type="NCBI Taxonomy" id="410659"/>
    <lineage>
        <taxon>unclassified sequences</taxon>
        <taxon>metagenomes</taxon>
        <taxon>ecological metagenomes</taxon>
    </lineage>
</organism>
<sequence length="104" mass="10775">MHAREVTGCCQVSRDAGQAEVAGVGADDDLARDGVGDERSGGRVGDEAARDGRDTGVVPDTEQQTFRTDRAELDGGGPGDGDVHVGRVPLPEVPERVEEAVPPP</sequence>
<comment type="caution">
    <text evidence="2">The sequence shown here is derived from an EMBL/GenBank/DDBJ whole genome shotgun (WGS) entry which is preliminary data.</text>
</comment>
<reference evidence="2" key="1">
    <citation type="submission" date="2016-10" db="EMBL/GenBank/DDBJ databases">
        <title>Sequence of Gallionella enrichment culture.</title>
        <authorList>
            <person name="Poehlein A."/>
            <person name="Muehling M."/>
            <person name="Daniel R."/>
        </authorList>
    </citation>
    <scope>NUCLEOTIDE SEQUENCE</scope>
</reference>
<name>A0A1J5Q200_9ZZZZ</name>
<evidence type="ECO:0000313" key="2">
    <source>
        <dbReference type="EMBL" id="OIQ77304.1"/>
    </source>
</evidence>